<accession>A0A133UCQ1</accession>
<evidence type="ECO:0000256" key="1">
    <source>
        <dbReference type="SAM" id="MobiDB-lite"/>
    </source>
</evidence>
<comment type="caution">
    <text evidence="2">The sequence shown here is derived from an EMBL/GenBank/DDBJ whole genome shotgun (WGS) entry which is preliminary data.</text>
</comment>
<feature type="region of interest" description="Disordered" evidence="1">
    <location>
        <begin position="50"/>
        <end position="90"/>
    </location>
</feature>
<organism evidence="2 3">
    <name type="scientific">candidate division MSBL1 archaeon SCGC-AAA259E17</name>
    <dbReference type="NCBI Taxonomy" id="1698263"/>
    <lineage>
        <taxon>Archaea</taxon>
        <taxon>Methanobacteriati</taxon>
        <taxon>Methanobacteriota</taxon>
        <taxon>candidate division MSBL1</taxon>
    </lineage>
</organism>
<keyword evidence="3" id="KW-1185">Reference proteome</keyword>
<protein>
    <submittedName>
        <fullName evidence="2">Uncharacterized protein</fullName>
    </submittedName>
</protein>
<evidence type="ECO:0000313" key="2">
    <source>
        <dbReference type="EMBL" id="KXA91959.1"/>
    </source>
</evidence>
<sequence>MLLNTEEGRLLGVDRLVARLHPKPAGMAQRISFKIQRRIRILHIQKTLPLTTQKMHPTEKKNGSLRKSLRLQPQASQLRPPPRRTNGTLDGSLDFCPKVRYFQKSFKFLLIEETKV</sequence>
<dbReference type="EMBL" id="LHXN01000091">
    <property type="protein sequence ID" value="KXA91959.1"/>
    <property type="molecule type" value="Genomic_DNA"/>
</dbReference>
<evidence type="ECO:0000313" key="3">
    <source>
        <dbReference type="Proteomes" id="UP000070373"/>
    </source>
</evidence>
<proteinExistence type="predicted"/>
<name>A0A133UCQ1_9EURY</name>
<dbReference type="AlphaFoldDB" id="A0A133UCQ1"/>
<gene>
    <name evidence="2" type="ORF">AKJ64_04310</name>
</gene>
<dbReference type="Proteomes" id="UP000070373">
    <property type="component" value="Unassembled WGS sequence"/>
</dbReference>
<reference evidence="2 3" key="1">
    <citation type="journal article" date="2016" name="Sci. Rep.">
        <title>Metabolic traits of an uncultured archaeal lineage -MSBL1- from brine pools of the Red Sea.</title>
        <authorList>
            <person name="Mwirichia R."/>
            <person name="Alam I."/>
            <person name="Rashid M."/>
            <person name="Vinu M."/>
            <person name="Ba-Alawi W."/>
            <person name="Anthony Kamau A."/>
            <person name="Kamanda Ngugi D."/>
            <person name="Goker M."/>
            <person name="Klenk H.P."/>
            <person name="Bajic V."/>
            <person name="Stingl U."/>
        </authorList>
    </citation>
    <scope>NUCLEOTIDE SEQUENCE [LARGE SCALE GENOMIC DNA]</scope>
    <source>
        <strain evidence="2">SCGC-AAA259E17</strain>
    </source>
</reference>